<dbReference type="Proteomes" id="UP000268007">
    <property type="component" value="Unassembled WGS sequence"/>
</dbReference>
<protein>
    <submittedName>
        <fullName evidence="3">Uncharacterized protein DUF4175</fullName>
    </submittedName>
</protein>
<sequence length="1107" mass="127581">MQAVSNYDLLISKIDTFIRRYYLNKLLRGIIFLGAVLFSGFVVVTLSEYLGNFNTLLRSILFFGYILLNVTIFCWLVLPPLMAYFRLGSTISHDEAAQIIGTHFADVKDKLLNTLQLKRLSDDQPAHRALIEASINQKIVSLKPVSFPSAIRIKENVKYLKWALVPLCIIVILAFTAPSMLKDSTERLIKHNQYFAPKSPFRFVITNPVLSVVQGEDFKLELKLVGDKFPNDVYLEAGNNTFKLDKDNIGKFHYLFSNLQQNVKFKLTGNDFSSEEYQISVNLKPSLLHFDVELQYPAYIHKKNEQLNNAGDLTLPIGTTVRWTMHTQNANAMLFEMNGHTKRLQADGNAFLNTERILNTANYSLKALNNAVKHGDSASYHINIIADQPPTIEVDEKPDSASSKAIYFNGKIQDDYGFSWLTFHYSITSHTNAKPRTFTKAVKADLNQNQTGFFYYWNLKELDAKPGEEVSYYFEVADNNGVNGPQTVRSAEHTLHIPTEQELNKQLDAGTESVKQKMASAIKLSAEVEKDAKKLNELLLNKNNLSFDEKKQVQDLLQKRKELDDMVKDIQKENKQNLLNRQENKKEDQEILDKQKQIENLFNNVLDEKTRDLLKRLEKLLEQNQKDPAQDELSKMQMDNKSLKKELDRMLELYKQLEIEQKLKENINQLNKLADKEKKLADETRKDNSDQKAIQQKQDELKKDFKDVEKSLDELKDKNDQLEQKTNFENPKADEKKINDQIDKSQDNLSKSNKQKASQSQQDAGEQMQQLAEKLQKMQQDGEQQQDTINMQQLRELIKNLVNNSFEQEKTMQSLRNMNAADPAYINWAQKQKDIKDNMKNAEDSLYSLSKRVPQIESTVNKEIGIINSNIEQSLTNLGDRRTAEANQNQQYAMTSMNNLALMLDEALSQLQNSMKNAKGGKGKSKQPSMSQLNQMQQKLNENMQKMRNQMQQQGNQGKSGSQGQMSEQFAKMAREQQMIRQSLQQINEQQNKDGKKQLGDLDNISKEMEQTEKDLVNKKISEETVKRQQQIKTRMLEAEKADQQRDQDQQRESKAAKDVAPGYVKALQNYQQMKSKQTEQIRTVSPTLNYYYKSKIKIYFDQINGK</sequence>
<name>A0A495IY04_9SPHI</name>
<gene>
    <name evidence="3" type="ORF">BDD43_1096</name>
</gene>
<dbReference type="Pfam" id="PF13779">
    <property type="entry name" value="DUF4175"/>
    <property type="match status" value="1"/>
</dbReference>
<feature type="compositionally biased region" description="Basic and acidic residues" evidence="1">
    <location>
        <begin position="680"/>
        <end position="690"/>
    </location>
</feature>
<feature type="region of interest" description="Disordered" evidence="1">
    <location>
        <begin position="1037"/>
        <end position="1059"/>
    </location>
</feature>
<dbReference type="PANTHER" id="PTHR45615">
    <property type="entry name" value="MYOSIN HEAVY CHAIN, NON-MUSCLE"/>
    <property type="match status" value="1"/>
</dbReference>
<feature type="compositionally biased region" description="Basic and acidic residues" evidence="1">
    <location>
        <begin position="731"/>
        <end position="746"/>
    </location>
</feature>
<evidence type="ECO:0000256" key="1">
    <source>
        <dbReference type="SAM" id="MobiDB-lite"/>
    </source>
</evidence>
<dbReference type="RefSeq" id="WP_121196765.1">
    <property type="nucleotide sequence ID" value="NZ_RBKU01000001.1"/>
</dbReference>
<dbReference type="AlphaFoldDB" id="A0A495IY04"/>
<feature type="compositionally biased region" description="Basic and acidic residues" evidence="1">
    <location>
        <begin position="714"/>
        <end position="723"/>
    </location>
</feature>
<evidence type="ECO:0000313" key="3">
    <source>
        <dbReference type="EMBL" id="RKR80958.1"/>
    </source>
</evidence>
<dbReference type="OrthoDB" id="9812498at2"/>
<reference evidence="3 4" key="1">
    <citation type="submission" date="2018-10" db="EMBL/GenBank/DDBJ databases">
        <title>Genomic Encyclopedia of Archaeal and Bacterial Type Strains, Phase II (KMG-II): from individual species to whole genera.</title>
        <authorList>
            <person name="Goeker M."/>
        </authorList>
    </citation>
    <scope>NUCLEOTIDE SEQUENCE [LARGE SCALE GENOMIC DNA]</scope>
    <source>
        <strain evidence="3 4">DSM 18602</strain>
    </source>
</reference>
<evidence type="ECO:0000256" key="2">
    <source>
        <dbReference type="SAM" id="Phobius"/>
    </source>
</evidence>
<feature type="transmembrane region" description="Helical" evidence="2">
    <location>
        <begin position="162"/>
        <end position="181"/>
    </location>
</feature>
<feature type="transmembrane region" description="Helical" evidence="2">
    <location>
        <begin position="59"/>
        <end position="78"/>
    </location>
</feature>
<feature type="region of interest" description="Disordered" evidence="1">
    <location>
        <begin position="947"/>
        <end position="978"/>
    </location>
</feature>
<accession>A0A495IY04</accession>
<feature type="compositionally biased region" description="Low complexity" evidence="1">
    <location>
        <begin position="750"/>
        <end position="762"/>
    </location>
</feature>
<keyword evidence="2" id="KW-1133">Transmembrane helix</keyword>
<feature type="region of interest" description="Disordered" evidence="1">
    <location>
        <begin position="915"/>
        <end position="934"/>
    </location>
</feature>
<feature type="region of interest" description="Disordered" evidence="1">
    <location>
        <begin position="680"/>
        <end position="702"/>
    </location>
</feature>
<dbReference type="InterPro" id="IPR012683">
    <property type="entry name" value="CHP02302_TM"/>
</dbReference>
<dbReference type="PANTHER" id="PTHR45615:SF63">
    <property type="entry name" value="CHROMOSOME UNDETERMINED SCAFFOLD_10, WHOLE GENOME SHOTGUN SEQUENCE"/>
    <property type="match status" value="1"/>
</dbReference>
<organism evidence="3 4">
    <name type="scientific">Mucilaginibacter gracilis</name>
    <dbReference type="NCBI Taxonomy" id="423350"/>
    <lineage>
        <taxon>Bacteria</taxon>
        <taxon>Pseudomonadati</taxon>
        <taxon>Bacteroidota</taxon>
        <taxon>Sphingobacteriia</taxon>
        <taxon>Sphingobacteriales</taxon>
        <taxon>Sphingobacteriaceae</taxon>
        <taxon>Mucilaginibacter</taxon>
    </lineage>
</organism>
<feature type="compositionally biased region" description="Low complexity" evidence="1">
    <location>
        <begin position="947"/>
        <end position="969"/>
    </location>
</feature>
<keyword evidence="2" id="KW-0472">Membrane</keyword>
<keyword evidence="4" id="KW-1185">Reference proteome</keyword>
<keyword evidence="2" id="KW-0812">Transmembrane</keyword>
<evidence type="ECO:0000313" key="4">
    <source>
        <dbReference type="Proteomes" id="UP000268007"/>
    </source>
</evidence>
<feature type="compositionally biased region" description="Basic and acidic residues" evidence="1">
    <location>
        <begin position="1037"/>
        <end position="1058"/>
    </location>
</feature>
<proteinExistence type="predicted"/>
<comment type="caution">
    <text evidence="3">The sequence shown here is derived from an EMBL/GenBank/DDBJ whole genome shotgun (WGS) entry which is preliminary data.</text>
</comment>
<dbReference type="EMBL" id="RBKU01000001">
    <property type="protein sequence ID" value="RKR80958.1"/>
    <property type="molecule type" value="Genomic_DNA"/>
</dbReference>
<feature type="region of interest" description="Disordered" evidence="1">
    <location>
        <begin position="714"/>
        <end position="785"/>
    </location>
</feature>
<feature type="transmembrane region" description="Helical" evidence="2">
    <location>
        <begin position="26"/>
        <end position="47"/>
    </location>
</feature>